<evidence type="ECO:0000256" key="2">
    <source>
        <dbReference type="ARBA" id="ARBA00022679"/>
    </source>
</evidence>
<dbReference type="EMBL" id="HBIC01028607">
    <property type="protein sequence ID" value="CAE0285506.1"/>
    <property type="molecule type" value="Transcribed_RNA"/>
</dbReference>
<evidence type="ECO:0000256" key="1">
    <source>
        <dbReference type="ARBA" id="ARBA00022527"/>
    </source>
</evidence>
<evidence type="ECO:0000256" key="4">
    <source>
        <dbReference type="ARBA" id="ARBA00022777"/>
    </source>
</evidence>
<dbReference type="InterPro" id="IPR051175">
    <property type="entry name" value="CLK_kinases"/>
</dbReference>
<evidence type="ECO:0008006" key="7">
    <source>
        <dbReference type="Google" id="ProtNLM"/>
    </source>
</evidence>
<dbReference type="PANTHER" id="PTHR45646:SF11">
    <property type="entry name" value="SERINE_THREONINE-PROTEIN KINASE DOA"/>
    <property type="match status" value="1"/>
</dbReference>
<evidence type="ECO:0000256" key="5">
    <source>
        <dbReference type="ARBA" id="ARBA00022840"/>
    </source>
</evidence>
<proteinExistence type="predicted"/>
<dbReference type="InterPro" id="IPR011009">
    <property type="entry name" value="Kinase-like_dom_sf"/>
</dbReference>
<keyword evidence="3" id="KW-0547">Nucleotide-binding</keyword>
<organism evidence="6">
    <name type="scientific">Spumella elongata</name>
    <dbReference type="NCBI Taxonomy" id="89044"/>
    <lineage>
        <taxon>Eukaryota</taxon>
        <taxon>Sar</taxon>
        <taxon>Stramenopiles</taxon>
        <taxon>Ochrophyta</taxon>
        <taxon>Chrysophyceae</taxon>
        <taxon>Chromulinales</taxon>
        <taxon>Chromulinaceae</taxon>
        <taxon>Spumella</taxon>
    </lineage>
</organism>
<evidence type="ECO:0000256" key="3">
    <source>
        <dbReference type="ARBA" id="ARBA00022741"/>
    </source>
</evidence>
<name>A0A7S3H595_9STRA</name>
<sequence length="121" mass="14060">MELYTGELLFRTHESLEHLALMEKAVEAFPSMMLENAANERRELFLAKVEQTLWRLDWPEKASSPKSEQHVRSQRRLPELVLERHRPLADFVASLLILEPARRPSASAALAHPFLFERLTD</sequence>
<accession>A0A7S3H595</accession>
<reference evidence="6" key="1">
    <citation type="submission" date="2021-01" db="EMBL/GenBank/DDBJ databases">
        <authorList>
            <person name="Corre E."/>
            <person name="Pelletier E."/>
            <person name="Niang G."/>
            <person name="Scheremetjew M."/>
            <person name="Finn R."/>
            <person name="Kale V."/>
            <person name="Holt S."/>
            <person name="Cochrane G."/>
            <person name="Meng A."/>
            <person name="Brown T."/>
            <person name="Cohen L."/>
        </authorList>
    </citation>
    <scope>NUCLEOTIDE SEQUENCE</scope>
    <source>
        <strain evidence="6">CCAP 955/1</strain>
    </source>
</reference>
<gene>
    <name evidence="6" type="ORF">SELO1098_LOCUS14347</name>
</gene>
<protein>
    <recommendedName>
        <fullName evidence="7">Protein kinase domain-containing protein</fullName>
    </recommendedName>
</protein>
<dbReference type="GO" id="GO:0004674">
    <property type="term" value="F:protein serine/threonine kinase activity"/>
    <property type="evidence" value="ECO:0007669"/>
    <property type="project" value="UniProtKB-KW"/>
</dbReference>
<dbReference type="GO" id="GO:0005634">
    <property type="term" value="C:nucleus"/>
    <property type="evidence" value="ECO:0007669"/>
    <property type="project" value="TreeGrafter"/>
</dbReference>
<dbReference type="AlphaFoldDB" id="A0A7S3H595"/>
<dbReference type="Gene3D" id="1.10.510.10">
    <property type="entry name" value="Transferase(Phosphotransferase) domain 1"/>
    <property type="match status" value="1"/>
</dbReference>
<keyword evidence="1" id="KW-0723">Serine/threonine-protein kinase</keyword>
<keyword evidence="4" id="KW-0418">Kinase</keyword>
<dbReference type="PANTHER" id="PTHR45646">
    <property type="entry name" value="SERINE/THREONINE-PROTEIN KINASE DOA-RELATED"/>
    <property type="match status" value="1"/>
</dbReference>
<keyword evidence="5" id="KW-0067">ATP-binding</keyword>
<dbReference type="GO" id="GO:0005524">
    <property type="term" value="F:ATP binding"/>
    <property type="evidence" value="ECO:0007669"/>
    <property type="project" value="UniProtKB-KW"/>
</dbReference>
<evidence type="ECO:0000313" key="6">
    <source>
        <dbReference type="EMBL" id="CAE0285506.1"/>
    </source>
</evidence>
<dbReference type="SUPFAM" id="SSF56112">
    <property type="entry name" value="Protein kinase-like (PK-like)"/>
    <property type="match status" value="1"/>
</dbReference>
<keyword evidence="2" id="KW-0808">Transferase</keyword>